<evidence type="ECO:0000313" key="2">
    <source>
        <dbReference type="EMBL" id="OQR98849.1"/>
    </source>
</evidence>
<dbReference type="SUPFAM" id="SSF52047">
    <property type="entry name" value="RNI-like"/>
    <property type="match status" value="1"/>
</dbReference>
<evidence type="ECO:0000256" key="1">
    <source>
        <dbReference type="SAM" id="MobiDB-lite"/>
    </source>
</evidence>
<feature type="region of interest" description="Disordered" evidence="1">
    <location>
        <begin position="625"/>
        <end position="644"/>
    </location>
</feature>
<dbReference type="OrthoDB" id="78087at2759"/>
<organism evidence="2 3">
    <name type="scientific">Achlya hypogyna</name>
    <name type="common">Oomycete</name>
    <name type="synonym">Protoachlya hypogyna</name>
    <dbReference type="NCBI Taxonomy" id="1202772"/>
    <lineage>
        <taxon>Eukaryota</taxon>
        <taxon>Sar</taxon>
        <taxon>Stramenopiles</taxon>
        <taxon>Oomycota</taxon>
        <taxon>Saprolegniomycetes</taxon>
        <taxon>Saprolegniales</taxon>
        <taxon>Achlyaceae</taxon>
        <taxon>Achlya</taxon>
    </lineage>
</organism>
<accession>A0A1V9ZLI1</accession>
<feature type="region of interest" description="Disordered" evidence="1">
    <location>
        <begin position="1"/>
        <end position="51"/>
    </location>
</feature>
<reference evidence="2 3" key="1">
    <citation type="journal article" date="2014" name="Genome Biol. Evol.">
        <title>The secreted proteins of Achlya hypogyna and Thraustotheca clavata identify the ancestral oomycete secretome and reveal gene acquisitions by horizontal gene transfer.</title>
        <authorList>
            <person name="Misner I."/>
            <person name="Blouin N."/>
            <person name="Leonard G."/>
            <person name="Richards T.A."/>
            <person name="Lane C.E."/>
        </authorList>
    </citation>
    <scope>NUCLEOTIDE SEQUENCE [LARGE SCALE GENOMIC DNA]</scope>
    <source>
        <strain evidence="2 3">ATCC 48635</strain>
    </source>
</reference>
<gene>
    <name evidence="2" type="ORF">ACHHYP_07736</name>
</gene>
<name>A0A1V9ZLI1_ACHHY</name>
<feature type="compositionally biased region" description="Polar residues" evidence="1">
    <location>
        <begin position="465"/>
        <end position="492"/>
    </location>
</feature>
<proteinExistence type="predicted"/>
<sequence>MAERDCGNGTLHATSKDTSPVNESARVDAKTHVQIQEPPPRVRRRTTRKEKASVNNYAAAFTAKAKVERIQDHKVNLLRAFELIEKQRPKSIKPCKSSQKLRTISGTASKPVPVFDLSELMQYADVSTPVPSVEKLHQTSKTLHTPRKIVELQKLDRPQSAKAREPHDTAASERVRPQSAKDRRATKHAHAETEVQRLLQRYYSKFQPHLVNVKSWAVPIGGDVFPQPAPSPGGALLPHFHLKFRGLNLRNGGIPGFEVPLTPAFSVHTFVPRMLLSVDLAATHLSDAGCYAIASQLIHEPSITSIDVRANVITIVGVHVLLEAVKCRAMYHALNHRLAPISTLLLDNGGVDMAHVRRLVADADLKLTIETADAADDLVVDVAHQEHSNPPEDSSPTHDKPPVSVPWALSHAFVEPLAAPISRLHVSKSLPALVRCTPLLETRTLPTDAAALVATPLLSARPPLSSRTLETQTALAGTPSEATSDGATYTPISSPSSPSTARPKSHEGLASFLDALEASVHELQRAPTPERVVHLSCDAWNTAPAIAHQVAYTAAHVALHRLYVKVAPVTMTVPPLALATSTSSHPSTQPWTKESMAVVGSVAQQLASSSVQGALRALLIPSLQLPNTSNEPTPATPEPKHATL</sequence>
<evidence type="ECO:0000313" key="3">
    <source>
        <dbReference type="Proteomes" id="UP000243579"/>
    </source>
</evidence>
<feature type="region of interest" description="Disordered" evidence="1">
    <location>
        <begin position="463"/>
        <end position="505"/>
    </location>
</feature>
<comment type="caution">
    <text evidence="2">The sequence shown here is derived from an EMBL/GenBank/DDBJ whole genome shotgun (WGS) entry which is preliminary data.</text>
</comment>
<dbReference type="InterPro" id="IPR032675">
    <property type="entry name" value="LRR_dom_sf"/>
</dbReference>
<keyword evidence="3" id="KW-1185">Reference proteome</keyword>
<dbReference type="EMBL" id="JNBR01000078">
    <property type="protein sequence ID" value="OQR98849.1"/>
    <property type="molecule type" value="Genomic_DNA"/>
</dbReference>
<protein>
    <submittedName>
        <fullName evidence="2">Uncharacterized protein</fullName>
    </submittedName>
</protein>
<dbReference type="Proteomes" id="UP000243579">
    <property type="component" value="Unassembled WGS sequence"/>
</dbReference>
<feature type="compositionally biased region" description="Polar residues" evidence="1">
    <location>
        <begin position="11"/>
        <end position="22"/>
    </location>
</feature>
<feature type="region of interest" description="Disordered" evidence="1">
    <location>
        <begin position="154"/>
        <end position="190"/>
    </location>
</feature>
<dbReference type="AlphaFoldDB" id="A0A1V9ZLI1"/>
<dbReference type="Gene3D" id="3.80.10.10">
    <property type="entry name" value="Ribonuclease Inhibitor"/>
    <property type="match status" value="1"/>
</dbReference>